<organism evidence="1">
    <name type="scientific">Oryza punctata</name>
    <name type="common">Red rice</name>
    <dbReference type="NCBI Taxonomy" id="4537"/>
    <lineage>
        <taxon>Eukaryota</taxon>
        <taxon>Viridiplantae</taxon>
        <taxon>Streptophyta</taxon>
        <taxon>Embryophyta</taxon>
        <taxon>Tracheophyta</taxon>
        <taxon>Spermatophyta</taxon>
        <taxon>Magnoliopsida</taxon>
        <taxon>Liliopsida</taxon>
        <taxon>Poales</taxon>
        <taxon>Poaceae</taxon>
        <taxon>BOP clade</taxon>
        <taxon>Oryzoideae</taxon>
        <taxon>Oryzeae</taxon>
        <taxon>Oryzinae</taxon>
        <taxon>Oryza</taxon>
    </lineage>
</organism>
<protein>
    <submittedName>
        <fullName evidence="1">Uncharacterized protein</fullName>
    </submittedName>
</protein>
<reference evidence="1" key="1">
    <citation type="submission" date="2015-04" db="UniProtKB">
        <authorList>
            <consortium name="EnsemblPlants"/>
        </authorList>
    </citation>
    <scope>IDENTIFICATION</scope>
</reference>
<proteinExistence type="predicted"/>
<dbReference type="EnsemblPlants" id="OPUNC03G21450.1">
    <property type="protein sequence ID" value="OPUNC03G21450.1"/>
    <property type="gene ID" value="OPUNC03G21450"/>
</dbReference>
<reference evidence="1" key="2">
    <citation type="submission" date="2018-05" db="EMBL/GenBank/DDBJ databases">
        <title>OpunRS2 (Oryza punctata Reference Sequence Version 2).</title>
        <authorList>
            <person name="Zhang J."/>
            <person name="Kudrna D."/>
            <person name="Lee S."/>
            <person name="Talag J."/>
            <person name="Welchert J."/>
            <person name="Wing R.A."/>
        </authorList>
    </citation>
    <scope>NUCLEOTIDE SEQUENCE [LARGE SCALE GENOMIC DNA]</scope>
</reference>
<accession>A0A0E0KFI8</accession>
<dbReference type="Proteomes" id="UP000026962">
    <property type="component" value="Chromosome 3"/>
</dbReference>
<evidence type="ECO:0000313" key="1">
    <source>
        <dbReference type="EnsemblPlants" id="OPUNC03G21450.1"/>
    </source>
</evidence>
<name>A0A0E0KFI8_ORYPU</name>
<dbReference type="Gramene" id="OPUNC03G21450.1">
    <property type="protein sequence ID" value="OPUNC03G21450.1"/>
    <property type="gene ID" value="OPUNC03G21450"/>
</dbReference>
<evidence type="ECO:0000313" key="2">
    <source>
        <dbReference type="Proteomes" id="UP000026962"/>
    </source>
</evidence>
<dbReference type="HOGENOM" id="CLU_2816874_0_0_1"/>
<keyword evidence="2" id="KW-1185">Reference proteome</keyword>
<dbReference type="AlphaFoldDB" id="A0A0E0KFI8"/>
<sequence>MVMSDAEFSGGYEENSLVVHLTRHLRLYGSPEFEGDKYEGVCSNDDETEVILEGLIEKELEFKASTK</sequence>